<proteinExistence type="predicted"/>
<dbReference type="OrthoDB" id="3788533at2"/>
<keyword evidence="2" id="KW-1185">Reference proteome</keyword>
<reference evidence="1 2" key="1">
    <citation type="submission" date="2019-03" db="EMBL/GenBank/DDBJ databases">
        <title>Three New Species of Nocardioides, Nocardioides euryhalodurans sp. nov., Nocardioides seonyuensis sp. nov. and Nocardioides eburneoflavus sp. nov., Iolated from Soil.</title>
        <authorList>
            <person name="Roh S.G."/>
            <person name="Lee C."/>
            <person name="Kim M.-K."/>
            <person name="Kim S.B."/>
        </authorList>
    </citation>
    <scope>NUCLEOTIDE SEQUENCE [LARGE SCALE GENOMIC DNA]</scope>
    <source>
        <strain evidence="1 2">MMS17-SY117</strain>
    </source>
</reference>
<dbReference type="KEGG" id="noy:EXE57_05740"/>
<accession>A0A4P7GJL7</accession>
<sequence>MTDTRFATVVEDLETLLSVVDVDEVRDIETLLMFLFARPVQVGDVWDDEVGAAALEVVIAGNDESIGSAYEFPLSVMDLARACAETVEELGAYTRDGFALEEAAPDVSSMGETELITALQQALGQVRFFNMMDDD</sequence>
<evidence type="ECO:0000313" key="2">
    <source>
        <dbReference type="Proteomes" id="UP000294894"/>
    </source>
</evidence>
<dbReference type="AlphaFoldDB" id="A0A4P7GJL7"/>
<evidence type="ECO:0000313" key="1">
    <source>
        <dbReference type="EMBL" id="QBR91831.1"/>
    </source>
</evidence>
<protein>
    <submittedName>
        <fullName evidence="1">Uncharacterized protein</fullName>
    </submittedName>
</protein>
<dbReference type="RefSeq" id="WP_135074887.1">
    <property type="nucleotide sequence ID" value="NZ_CP038267.1"/>
</dbReference>
<dbReference type="EMBL" id="CP038267">
    <property type="protein sequence ID" value="QBR91831.1"/>
    <property type="molecule type" value="Genomic_DNA"/>
</dbReference>
<gene>
    <name evidence="1" type="ORF">EXE57_05740</name>
</gene>
<dbReference type="Proteomes" id="UP000294894">
    <property type="component" value="Chromosome"/>
</dbReference>
<organism evidence="1 2">
    <name type="scientific">Nocardioides euryhalodurans</name>
    <dbReference type="NCBI Taxonomy" id="2518370"/>
    <lineage>
        <taxon>Bacteria</taxon>
        <taxon>Bacillati</taxon>
        <taxon>Actinomycetota</taxon>
        <taxon>Actinomycetes</taxon>
        <taxon>Propionibacteriales</taxon>
        <taxon>Nocardioidaceae</taxon>
        <taxon>Nocardioides</taxon>
    </lineage>
</organism>
<name>A0A4P7GJL7_9ACTN</name>